<proteinExistence type="predicted"/>
<name>A0A7W3QQQ9_ACTNM</name>
<evidence type="ECO:0000256" key="2">
    <source>
        <dbReference type="SAM" id="Phobius"/>
    </source>
</evidence>
<reference evidence="3 4" key="1">
    <citation type="submission" date="2020-08" db="EMBL/GenBank/DDBJ databases">
        <title>Genomic Encyclopedia of Type Strains, Phase IV (KMG-IV): sequencing the most valuable type-strain genomes for metagenomic binning, comparative biology and taxonomic classification.</title>
        <authorList>
            <person name="Goeker M."/>
        </authorList>
    </citation>
    <scope>NUCLEOTIDE SEQUENCE [LARGE SCALE GENOMIC DNA]</scope>
    <source>
        <strain evidence="3 4">DSM 44197</strain>
    </source>
</reference>
<gene>
    <name evidence="3" type="ORF">HNR61_007234</name>
</gene>
<keyword evidence="2" id="KW-0472">Membrane</keyword>
<dbReference type="Proteomes" id="UP000572680">
    <property type="component" value="Unassembled WGS sequence"/>
</dbReference>
<evidence type="ECO:0000256" key="1">
    <source>
        <dbReference type="SAM" id="MobiDB-lite"/>
    </source>
</evidence>
<keyword evidence="2" id="KW-1133">Transmembrane helix</keyword>
<evidence type="ECO:0000313" key="4">
    <source>
        <dbReference type="Proteomes" id="UP000572680"/>
    </source>
</evidence>
<feature type="compositionally biased region" description="Low complexity" evidence="1">
    <location>
        <begin position="87"/>
        <end position="100"/>
    </location>
</feature>
<dbReference type="EMBL" id="JACJIA010000012">
    <property type="protein sequence ID" value="MBA8955558.1"/>
    <property type="molecule type" value="Genomic_DNA"/>
</dbReference>
<sequence>MSAPPPPGGPYPPPPPYGPPGPPGPPGPSGPFGPPPPPSGGSSAGLLLILGAAGLAVVVGIVGFVVFAAGDDDDPPRTLTMPSYTAPSIPSITNSPSYSPSPSPTMTRRSDGRADVGPSYFATSVKTGSGTFVKAAWWTQSCTGAAKPGLASVLRGTPCRGSLHGAQYRAPDRGVYVQLSLMEFDTQAEAKRVADAISSGTAPKIRVSRGSEPGHWWSAAWAGNHVLVRQSFRSGSNQPGPRSGTVQTYGDALLRMMHAELKNIYLWSN</sequence>
<dbReference type="RefSeq" id="WP_182847550.1">
    <property type="nucleotide sequence ID" value="NZ_BAAALP010000105.1"/>
</dbReference>
<feature type="region of interest" description="Disordered" evidence="1">
    <location>
        <begin position="70"/>
        <end position="113"/>
    </location>
</feature>
<protein>
    <submittedName>
        <fullName evidence="3">Uncharacterized protein</fullName>
    </submittedName>
</protein>
<organism evidence="3 4">
    <name type="scientific">Actinomadura namibiensis</name>
    <dbReference type="NCBI Taxonomy" id="182080"/>
    <lineage>
        <taxon>Bacteria</taxon>
        <taxon>Bacillati</taxon>
        <taxon>Actinomycetota</taxon>
        <taxon>Actinomycetes</taxon>
        <taxon>Streptosporangiales</taxon>
        <taxon>Thermomonosporaceae</taxon>
        <taxon>Actinomadura</taxon>
    </lineage>
</organism>
<evidence type="ECO:0000313" key="3">
    <source>
        <dbReference type="EMBL" id="MBA8955558.1"/>
    </source>
</evidence>
<feature type="transmembrane region" description="Helical" evidence="2">
    <location>
        <begin position="44"/>
        <end position="69"/>
    </location>
</feature>
<keyword evidence="4" id="KW-1185">Reference proteome</keyword>
<accession>A0A7W3QQQ9</accession>
<dbReference type="AlphaFoldDB" id="A0A7W3QQQ9"/>
<keyword evidence="2" id="KW-0812">Transmembrane</keyword>
<feature type="region of interest" description="Disordered" evidence="1">
    <location>
        <begin position="1"/>
        <end position="40"/>
    </location>
</feature>
<comment type="caution">
    <text evidence="3">The sequence shown here is derived from an EMBL/GenBank/DDBJ whole genome shotgun (WGS) entry which is preliminary data.</text>
</comment>
<feature type="compositionally biased region" description="Pro residues" evidence="1">
    <location>
        <begin position="1"/>
        <end position="39"/>
    </location>
</feature>